<dbReference type="PANTHER" id="PTHR30015">
    <property type="entry name" value="MRR RESTRICTION SYSTEM PROTEIN"/>
    <property type="match status" value="1"/>
</dbReference>
<evidence type="ECO:0000313" key="5">
    <source>
        <dbReference type="EMBL" id="GAA3714263.1"/>
    </source>
</evidence>
<evidence type="ECO:0000313" key="6">
    <source>
        <dbReference type="Proteomes" id="UP001501479"/>
    </source>
</evidence>
<dbReference type="InterPro" id="IPR052906">
    <property type="entry name" value="Type_IV_Methyl-Rstrct_Enzyme"/>
</dbReference>
<dbReference type="Pfam" id="PF01396">
    <property type="entry name" value="Zn_ribbon_Top1"/>
    <property type="match status" value="1"/>
</dbReference>
<keyword evidence="2" id="KW-0812">Transmembrane</keyword>
<dbReference type="InterPro" id="IPR007560">
    <property type="entry name" value="Restrct_endonuc_IV_Mrr"/>
</dbReference>
<feature type="domain" description="DNA topoisomerase type IA zn finger" evidence="3">
    <location>
        <begin position="262"/>
        <end position="299"/>
    </location>
</feature>
<feature type="transmembrane region" description="Helical" evidence="2">
    <location>
        <begin position="12"/>
        <end position="36"/>
    </location>
</feature>
<dbReference type="RefSeq" id="WP_344964901.1">
    <property type="nucleotide sequence ID" value="NZ_BAABDS010000036.1"/>
</dbReference>
<gene>
    <name evidence="5" type="ORF">GCM10022421_22020</name>
</gene>
<dbReference type="InterPro" id="IPR011335">
    <property type="entry name" value="Restrct_endonuc-II-like"/>
</dbReference>
<feature type="domain" description="Restriction endonuclease type IV Mrr" evidence="4">
    <location>
        <begin position="117"/>
        <end position="227"/>
    </location>
</feature>
<dbReference type="SUPFAM" id="SSF52980">
    <property type="entry name" value="Restriction endonuclease-like"/>
    <property type="match status" value="1"/>
</dbReference>
<keyword evidence="5" id="KW-0540">Nuclease</keyword>
<keyword evidence="5" id="KW-0255">Endonuclease</keyword>
<dbReference type="Pfam" id="PF04471">
    <property type="entry name" value="Mrr_cat"/>
    <property type="match status" value="1"/>
</dbReference>
<keyword evidence="2" id="KW-1133">Transmembrane helix</keyword>
<feature type="region of interest" description="Disordered" evidence="1">
    <location>
        <begin position="242"/>
        <end position="262"/>
    </location>
</feature>
<evidence type="ECO:0000256" key="2">
    <source>
        <dbReference type="SAM" id="Phobius"/>
    </source>
</evidence>
<accession>A0ABP7E6M9</accession>
<dbReference type="SUPFAM" id="SSF57783">
    <property type="entry name" value="Zinc beta-ribbon"/>
    <property type="match status" value="1"/>
</dbReference>
<keyword evidence="2" id="KW-0472">Membrane</keyword>
<feature type="compositionally biased region" description="Polar residues" evidence="1">
    <location>
        <begin position="242"/>
        <end position="253"/>
    </location>
</feature>
<dbReference type="Gene3D" id="3.30.65.10">
    <property type="entry name" value="Bacterial Topoisomerase I, domain 1"/>
    <property type="match status" value="1"/>
</dbReference>
<keyword evidence="6" id="KW-1185">Reference proteome</keyword>
<feature type="transmembrane region" description="Helical" evidence="2">
    <location>
        <begin position="66"/>
        <end position="87"/>
    </location>
</feature>
<dbReference type="Gene3D" id="3.40.1350.10">
    <property type="match status" value="1"/>
</dbReference>
<protein>
    <submittedName>
        <fullName evidence="5">Restriction endonuclease</fullName>
    </submittedName>
</protein>
<dbReference type="Proteomes" id="UP001501479">
    <property type="component" value="Unassembled WGS sequence"/>
</dbReference>
<dbReference type="EMBL" id="BAABDS010000036">
    <property type="protein sequence ID" value="GAA3714263.1"/>
    <property type="molecule type" value="Genomic_DNA"/>
</dbReference>
<evidence type="ECO:0000259" key="4">
    <source>
        <dbReference type="Pfam" id="PF04471"/>
    </source>
</evidence>
<dbReference type="InterPro" id="IPR011856">
    <property type="entry name" value="tRNA_endonuc-like_dom_sf"/>
</dbReference>
<keyword evidence="5" id="KW-0378">Hydrolase</keyword>
<organism evidence="5 6">
    <name type="scientific">Oceanisphaera sediminis</name>
    <dbReference type="NCBI Taxonomy" id="981381"/>
    <lineage>
        <taxon>Bacteria</taxon>
        <taxon>Pseudomonadati</taxon>
        <taxon>Pseudomonadota</taxon>
        <taxon>Gammaproteobacteria</taxon>
        <taxon>Aeromonadales</taxon>
        <taxon>Aeromonadaceae</taxon>
        <taxon>Oceanisphaera</taxon>
    </lineage>
</organism>
<evidence type="ECO:0000259" key="3">
    <source>
        <dbReference type="Pfam" id="PF01396"/>
    </source>
</evidence>
<dbReference type="InterPro" id="IPR013498">
    <property type="entry name" value="Topo_IA_Znf"/>
</dbReference>
<proteinExistence type="predicted"/>
<dbReference type="PANTHER" id="PTHR30015:SF7">
    <property type="entry name" value="TYPE IV METHYL-DIRECTED RESTRICTION ENZYME ECOKMRR"/>
    <property type="match status" value="1"/>
</dbReference>
<reference evidence="6" key="1">
    <citation type="journal article" date="2019" name="Int. J. Syst. Evol. Microbiol.">
        <title>The Global Catalogue of Microorganisms (GCM) 10K type strain sequencing project: providing services to taxonomists for standard genome sequencing and annotation.</title>
        <authorList>
            <consortium name="The Broad Institute Genomics Platform"/>
            <consortium name="The Broad Institute Genome Sequencing Center for Infectious Disease"/>
            <person name="Wu L."/>
            <person name="Ma J."/>
        </authorList>
    </citation>
    <scope>NUCLEOTIDE SEQUENCE [LARGE SCALE GENOMIC DNA]</scope>
    <source>
        <strain evidence="6">JCM 17329</strain>
    </source>
</reference>
<evidence type="ECO:0000256" key="1">
    <source>
        <dbReference type="SAM" id="MobiDB-lite"/>
    </source>
</evidence>
<comment type="caution">
    <text evidence="5">The sequence shown here is derived from an EMBL/GenBank/DDBJ whole genome shotgun (WGS) entry which is preliminary data.</text>
</comment>
<name>A0ABP7E6M9_9GAMM</name>
<dbReference type="GO" id="GO:0004519">
    <property type="term" value="F:endonuclease activity"/>
    <property type="evidence" value="ECO:0007669"/>
    <property type="project" value="UniProtKB-KW"/>
</dbReference>
<sequence length="300" mass="32782">MARRRRQSPIEDMIDIAAMLPWWLSLLLALISYLILDHFSDQPFTVEMTPGSGVPTNLTELMLRPFFIAMQFFIPVAFTLGAGLSAIKALKGRRLAHRYVATSAKPSTSPLPAFPANEMSWKEFELLVGQAFRQQGYRVIDGGENGPDGGVDVQLRKDGQRFFVQCKHWKAKCVGVSVVRELYGVMAGAGAHGGFVVTSGDFTEEAKAFASGKLLSLIDGKALDDMLMQAKMTLAEEGLKRQQASVTNNSQPVSTPPPTSAQCPRCTAPMVKRKAHQGANAGQLFWGCSKFPKCRGTRSL</sequence>